<evidence type="ECO:0000256" key="1">
    <source>
        <dbReference type="SAM" id="Phobius"/>
    </source>
</evidence>
<dbReference type="Proteomes" id="UP001310386">
    <property type="component" value="Unassembled WGS sequence"/>
</dbReference>
<dbReference type="Pfam" id="PF11877">
    <property type="entry name" value="DUF3397"/>
    <property type="match status" value="1"/>
</dbReference>
<feature type="transmembrane region" description="Helical" evidence="1">
    <location>
        <begin position="105"/>
        <end position="126"/>
    </location>
</feature>
<dbReference type="InterPro" id="IPR024515">
    <property type="entry name" value="DUF3397"/>
</dbReference>
<feature type="transmembrane region" description="Helical" evidence="1">
    <location>
        <begin position="40"/>
        <end position="60"/>
    </location>
</feature>
<protein>
    <submittedName>
        <fullName evidence="2">DUF3397 domain-containing protein</fullName>
    </submittedName>
</protein>
<gene>
    <name evidence="2" type="ORF">VF724_03135</name>
</gene>
<feature type="transmembrane region" description="Helical" evidence="1">
    <location>
        <begin position="66"/>
        <end position="85"/>
    </location>
</feature>
<organism evidence="2 3">
    <name type="scientific">Ferviditalea candida</name>
    <dbReference type="NCBI Taxonomy" id="3108399"/>
    <lineage>
        <taxon>Bacteria</taxon>
        <taxon>Bacillati</taxon>
        <taxon>Bacillota</taxon>
        <taxon>Bacilli</taxon>
        <taxon>Bacillales</taxon>
        <taxon>Paenibacillaceae</taxon>
        <taxon>Ferviditalea</taxon>
    </lineage>
</organism>
<comment type="caution">
    <text evidence="2">The sequence shown here is derived from an EMBL/GenBank/DDBJ whole genome shotgun (WGS) entry which is preliminary data.</text>
</comment>
<accession>A0ABU5ZDR9</accession>
<keyword evidence="3" id="KW-1185">Reference proteome</keyword>
<keyword evidence="1" id="KW-1133">Transmembrane helix</keyword>
<feature type="transmembrane region" description="Helical" evidence="1">
    <location>
        <begin position="12"/>
        <end position="33"/>
    </location>
</feature>
<keyword evidence="1" id="KW-0472">Membrane</keyword>
<name>A0ABU5ZDR9_9BACL</name>
<dbReference type="EMBL" id="JAYJLD010000003">
    <property type="protein sequence ID" value="MEB3100649.1"/>
    <property type="molecule type" value="Genomic_DNA"/>
</dbReference>
<evidence type="ECO:0000313" key="3">
    <source>
        <dbReference type="Proteomes" id="UP001310386"/>
    </source>
</evidence>
<evidence type="ECO:0000313" key="2">
    <source>
        <dbReference type="EMBL" id="MEB3100649.1"/>
    </source>
</evidence>
<keyword evidence="1" id="KW-0812">Transmembrane</keyword>
<dbReference type="RefSeq" id="WP_371752763.1">
    <property type="nucleotide sequence ID" value="NZ_JAYJLD010000003.1"/>
</dbReference>
<proteinExistence type="predicted"/>
<reference evidence="2" key="1">
    <citation type="submission" date="2023-12" db="EMBL/GenBank/DDBJ databases">
        <title>Fervidustalea candida gen. nov., sp. nov., a novel member of the family Paenibacillaceae isolated from a geothermal area.</title>
        <authorList>
            <person name="Li W.-J."/>
            <person name="Jiao J.-Y."/>
            <person name="Chen Y."/>
        </authorList>
    </citation>
    <scope>NUCLEOTIDE SEQUENCE</scope>
    <source>
        <strain evidence="2">SYSU GA230002</strain>
    </source>
</reference>
<sequence>MQWLWQWFMQIYAFFAVVPFISFVIIWFLVIWVSRDRKKATALSVDITTFLLVGSVSVMMDKLFSISIKGFWLIALLLLLGGGLLGSAQNRKYGKADPKRIMRAVWRISFLALSVCYLIFVVIILVQSVQAA</sequence>